<proteinExistence type="predicted"/>
<evidence type="ECO:0000313" key="1">
    <source>
        <dbReference type="EMBL" id="ROR72863.1"/>
    </source>
</evidence>
<accession>A0A3N2BC70</accession>
<protein>
    <submittedName>
        <fullName evidence="1">Uncharacterized protein</fullName>
    </submittedName>
</protein>
<dbReference type="EMBL" id="RKHK01000001">
    <property type="protein sequence ID" value="ROR72863.1"/>
    <property type="molecule type" value="Genomic_DNA"/>
</dbReference>
<organism evidence="1 2">
    <name type="scientific">Bogoriella caseilytica</name>
    <dbReference type="NCBI Taxonomy" id="56055"/>
    <lineage>
        <taxon>Bacteria</taxon>
        <taxon>Bacillati</taxon>
        <taxon>Actinomycetota</taxon>
        <taxon>Actinomycetes</taxon>
        <taxon>Micrococcales</taxon>
        <taxon>Bogoriellaceae</taxon>
        <taxon>Bogoriella</taxon>
    </lineage>
</organism>
<evidence type="ECO:0000313" key="2">
    <source>
        <dbReference type="Proteomes" id="UP000280668"/>
    </source>
</evidence>
<dbReference type="OrthoDB" id="5196585at2"/>
<gene>
    <name evidence="1" type="ORF">EDD31_1224</name>
</gene>
<dbReference type="Proteomes" id="UP000280668">
    <property type="component" value="Unassembled WGS sequence"/>
</dbReference>
<sequence>MKQFTLNHGGTDLVVEVDQGALFWYRVRLVSDDEVVDQRNLFFGKTRLRSPRPRPAVVEVKAGIFGVKKAWLLEGDRKVRFIKG</sequence>
<reference evidence="1 2" key="1">
    <citation type="submission" date="2018-11" db="EMBL/GenBank/DDBJ databases">
        <title>Sequencing the genomes of 1000 actinobacteria strains.</title>
        <authorList>
            <person name="Klenk H.-P."/>
        </authorList>
    </citation>
    <scope>NUCLEOTIDE SEQUENCE [LARGE SCALE GENOMIC DNA]</scope>
    <source>
        <strain evidence="1 2">DSM 11294</strain>
    </source>
</reference>
<dbReference type="AlphaFoldDB" id="A0A3N2BC70"/>
<keyword evidence="2" id="KW-1185">Reference proteome</keyword>
<comment type="caution">
    <text evidence="1">The sequence shown here is derived from an EMBL/GenBank/DDBJ whole genome shotgun (WGS) entry which is preliminary data.</text>
</comment>
<dbReference type="RefSeq" id="WP_123303370.1">
    <property type="nucleotide sequence ID" value="NZ_RKHK01000001.1"/>
</dbReference>
<name>A0A3N2BC70_9MICO</name>